<evidence type="ECO:0000313" key="2">
    <source>
        <dbReference type="EMBL" id="AEM49082.1"/>
    </source>
</evidence>
<gene>
    <name evidence="2" type="ORF">Acife_3009</name>
</gene>
<keyword evidence="1" id="KW-1133">Transmembrane helix</keyword>
<evidence type="ECO:0000313" key="3">
    <source>
        <dbReference type="Proteomes" id="UP000009220"/>
    </source>
</evidence>
<reference evidence="2 3" key="1">
    <citation type="journal article" date="2011" name="J. Bacteriol.">
        <title>Draft genome of the psychrotolerant acidophile Acidithiobacillus ferrivorans SS3.</title>
        <authorList>
            <person name="Liljeqvist M."/>
            <person name="Valdes J."/>
            <person name="Holmes D.S."/>
            <person name="Dopson M."/>
        </authorList>
    </citation>
    <scope>NUCLEOTIDE SEQUENCE [LARGE SCALE GENOMIC DNA]</scope>
    <source>
        <strain evidence="2 3">SS3</strain>
    </source>
</reference>
<name>G0JUB3_9PROT</name>
<dbReference type="KEGG" id="afi:Acife_3009"/>
<keyword evidence="1" id="KW-0812">Transmembrane</keyword>
<feature type="transmembrane region" description="Helical" evidence="1">
    <location>
        <begin position="54"/>
        <end position="74"/>
    </location>
</feature>
<feature type="transmembrane region" description="Helical" evidence="1">
    <location>
        <begin position="12"/>
        <end position="34"/>
    </location>
</feature>
<dbReference type="Proteomes" id="UP000009220">
    <property type="component" value="Chromosome"/>
</dbReference>
<evidence type="ECO:0000256" key="1">
    <source>
        <dbReference type="SAM" id="Phobius"/>
    </source>
</evidence>
<dbReference type="EMBL" id="CP002985">
    <property type="protein sequence ID" value="AEM49082.1"/>
    <property type="molecule type" value="Genomic_DNA"/>
</dbReference>
<dbReference type="AlphaFoldDB" id="G0JUB3"/>
<feature type="transmembrane region" description="Helical" evidence="1">
    <location>
        <begin position="164"/>
        <end position="190"/>
    </location>
</feature>
<dbReference type="HOGENOM" id="CLU_1358019_0_0_6"/>
<feature type="transmembrane region" description="Helical" evidence="1">
    <location>
        <begin position="86"/>
        <end position="109"/>
    </location>
</feature>
<proteinExistence type="predicted"/>
<organism evidence="2 3">
    <name type="scientific">Acidithiobacillus ferrivorans SS3</name>
    <dbReference type="NCBI Taxonomy" id="743299"/>
    <lineage>
        <taxon>Bacteria</taxon>
        <taxon>Pseudomonadati</taxon>
        <taxon>Pseudomonadota</taxon>
        <taxon>Acidithiobacillia</taxon>
        <taxon>Acidithiobacillales</taxon>
        <taxon>Acidithiobacillaceae</taxon>
        <taxon>Acidithiobacillus</taxon>
    </lineage>
</organism>
<protein>
    <submittedName>
        <fullName evidence="2">Uncharacterized protein</fullName>
    </submittedName>
</protein>
<sequence length="201" mass="22830">MTCRLKIKKIAISGFSVITLLGLMTIGLFLPLFYFCCPTKFYWLNFVNNPPLTIGYSLGLILLVIMFMLFNAYLIQKKNFFNDIIVIMVGYMLIMFSIVSGYALLYTYFLPDIGSGGWETYIYESAKTFATLGVPSFERSGTIFMKLSAVDNHQSITFMNENNFVVLFTAIAEALLAHVVTVFYLSIVLYRYSTVKTNGEQ</sequence>
<accession>G0JUB3</accession>
<dbReference type="STRING" id="743299.Acife_3009"/>
<keyword evidence="1" id="KW-0472">Membrane</keyword>